<comment type="caution">
    <text evidence="8">The sequence shown here is derived from an EMBL/GenBank/DDBJ whole genome shotgun (WGS) entry which is preliminary data.</text>
</comment>
<sequence>MMEEIQRRPFVRPLFFWITGIWIEICFPLERWSLVLLFPILLSVFLSFFAKRRNFPYLYDARWIGGALIACCFVFLAIQATALAEYRLSETPPHTSRLQEKAQKIQLRVVEKINRLQLSDSEKAVLATMTVNYRQAMTREVRNRFSITGVAHLLSVSGFHVAIVCGFLGVCFSFFPDRSFFRWLRYVLMMILMWAFAAISGFSPPAVRATLMLTIFVTGQVLLRSPDKYNTLAAAALLMLVYDPFYLFNAGFQLSFTAVFFILYVQPPLFRLLPIRNPLITVPWGILTVTVAAQIGTFPLCCHYFGQSSTVFLFTNLFLSLIATLLIPLCLIWILLPVSVSGTTVLQSWIEQLTHGMMRMVNRFCQIPGATFTLRFDGVALLGAYGMLFLIIGFLRSKKNGFLFAALFLLLLLLCRQIIKG</sequence>
<evidence type="ECO:0000256" key="1">
    <source>
        <dbReference type="ARBA" id="ARBA00004651"/>
    </source>
</evidence>
<dbReference type="NCBIfam" id="TIGR00360">
    <property type="entry name" value="ComEC_N-term"/>
    <property type="match status" value="1"/>
</dbReference>
<feature type="transmembrane region" description="Helical" evidence="6">
    <location>
        <begin position="206"/>
        <end position="223"/>
    </location>
</feature>
<evidence type="ECO:0000256" key="6">
    <source>
        <dbReference type="SAM" id="Phobius"/>
    </source>
</evidence>
<reference evidence="8 9" key="1">
    <citation type="submission" date="2017-09" db="EMBL/GenBank/DDBJ databases">
        <title>Phase variable restriction modification systems are present in the genome sequences of periodontal pathogens Prevotella intermedia, Tannerella forsythia and Porphyromonas gingivalis.</title>
        <authorList>
            <person name="Haigh R.D."/>
            <person name="Crawford L."/>
            <person name="Ralph J."/>
            <person name="Wanford J."/>
            <person name="Vartoukian S.R."/>
            <person name="Hijazib K."/>
            <person name="Wade W."/>
            <person name="Oggioni M.R."/>
        </authorList>
    </citation>
    <scope>NUCLEOTIDE SEQUENCE [LARGE SCALE GENOMIC DNA]</scope>
    <source>
        <strain evidence="8 9">WW11663</strain>
    </source>
</reference>
<organism evidence="8 9">
    <name type="scientific">Tannerella forsythia</name>
    <name type="common">Bacteroides forsythus</name>
    <dbReference type="NCBI Taxonomy" id="28112"/>
    <lineage>
        <taxon>Bacteria</taxon>
        <taxon>Pseudomonadati</taxon>
        <taxon>Bacteroidota</taxon>
        <taxon>Bacteroidia</taxon>
        <taxon>Bacteroidales</taxon>
        <taxon>Tannerellaceae</taxon>
        <taxon>Tannerella</taxon>
    </lineage>
</organism>
<feature type="domain" description="ComEC/Rec2-related protein" evidence="7">
    <location>
        <begin position="129"/>
        <end position="398"/>
    </location>
</feature>
<evidence type="ECO:0000256" key="5">
    <source>
        <dbReference type="ARBA" id="ARBA00023136"/>
    </source>
</evidence>
<gene>
    <name evidence="8" type="ORF">CLI86_06660</name>
</gene>
<dbReference type="Pfam" id="PF03772">
    <property type="entry name" value="Competence"/>
    <property type="match status" value="1"/>
</dbReference>
<dbReference type="EMBL" id="NSLJ01000014">
    <property type="protein sequence ID" value="PDP43768.1"/>
    <property type="molecule type" value="Genomic_DNA"/>
</dbReference>
<evidence type="ECO:0000313" key="9">
    <source>
        <dbReference type="Proteomes" id="UP000219259"/>
    </source>
</evidence>
<dbReference type="PANTHER" id="PTHR30619">
    <property type="entry name" value="DNA INTERNALIZATION/COMPETENCE PROTEIN COMEC/REC2"/>
    <property type="match status" value="1"/>
</dbReference>
<feature type="transmembrane region" description="Helical" evidence="6">
    <location>
        <begin position="183"/>
        <end position="200"/>
    </location>
</feature>
<name>A0A2A6E8E7_TANFO</name>
<feature type="transmembrane region" description="Helical" evidence="6">
    <location>
        <begin position="9"/>
        <end position="25"/>
    </location>
</feature>
<evidence type="ECO:0000256" key="3">
    <source>
        <dbReference type="ARBA" id="ARBA00022692"/>
    </source>
</evidence>
<feature type="transmembrane region" description="Helical" evidence="6">
    <location>
        <begin position="31"/>
        <end position="50"/>
    </location>
</feature>
<evidence type="ECO:0000313" key="8">
    <source>
        <dbReference type="EMBL" id="PDP43768.1"/>
    </source>
</evidence>
<proteinExistence type="predicted"/>
<evidence type="ECO:0000256" key="4">
    <source>
        <dbReference type="ARBA" id="ARBA00022989"/>
    </source>
</evidence>
<protein>
    <submittedName>
        <fullName evidence="8">Competence protein</fullName>
    </submittedName>
</protein>
<accession>A0A2A6E8E7</accession>
<feature type="transmembrane region" description="Helical" evidence="6">
    <location>
        <begin position="244"/>
        <end position="264"/>
    </location>
</feature>
<keyword evidence="2" id="KW-1003">Cell membrane</keyword>
<dbReference type="InterPro" id="IPR004477">
    <property type="entry name" value="ComEC_N"/>
</dbReference>
<dbReference type="InterPro" id="IPR052159">
    <property type="entry name" value="Competence_DNA_uptake"/>
</dbReference>
<feature type="transmembrane region" description="Helical" evidence="6">
    <location>
        <begin position="284"/>
        <end position="305"/>
    </location>
</feature>
<dbReference type="RefSeq" id="WP_097531199.1">
    <property type="nucleotide sequence ID" value="NZ_CALHNL010000051.1"/>
</dbReference>
<evidence type="ECO:0000256" key="2">
    <source>
        <dbReference type="ARBA" id="ARBA00022475"/>
    </source>
</evidence>
<dbReference type="Proteomes" id="UP000219259">
    <property type="component" value="Unassembled WGS sequence"/>
</dbReference>
<feature type="transmembrane region" description="Helical" evidence="6">
    <location>
        <begin position="378"/>
        <end position="395"/>
    </location>
</feature>
<feature type="transmembrane region" description="Helical" evidence="6">
    <location>
        <begin position="150"/>
        <end position="176"/>
    </location>
</feature>
<keyword evidence="5 6" id="KW-0472">Membrane</keyword>
<feature type="transmembrane region" description="Helical" evidence="6">
    <location>
        <begin position="317"/>
        <end position="336"/>
    </location>
</feature>
<dbReference type="PANTHER" id="PTHR30619:SF1">
    <property type="entry name" value="RECOMBINATION PROTEIN 2"/>
    <property type="match status" value="1"/>
</dbReference>
<keyword evidence="4 6" id="KW-1133">Transmembrane helix</keyword>
<dbReference type="GO" id="GO:0005886">
    <property type="term" value="C:plasma membrane"/>
    <property type="evidence" value="ECO:0007669"/>
    <property type="project" value="UniProtKB-SubCell"/>
</dbReference>
<feature type="transmembrane region" description="Helical" evidence="6">
    <location>
        <begin position="402"/>
        <end position="419"/>
    </location>
</feature>
<dbReference type="AlphaFoldDB" id="A0A2A6E8E7"/>
<keyword evidence="3 6" id="KW-0812">Transmembrane</keyword>
<feature type="transmembrane region" description="Helical" evidence="6">
    <location>
        <begin position="62"/>
        <end position="84"/>
    </location>
</feature>
<evidence type="ECO:0000259" key="7">
    <source>
        <dbReference type="Pfam" id="PF03772"/>
    </source>
</evidence>
<comment type="subcellular location">
    <subcellularLocation>
        <location evidence="1">Cell membrane</location>
        <topology evidence="1">Multi-pass membrane protein</topology>
    </subcellularLocation>
</comment>